<dbReference type="FunFam" id="3.30.500.10:FF:000003">
    <property type="entry name" value="IgG receptor FcRn large subunit p51"/>
    <property type="match status" value="1"/>
</dbReference>
<dbReference type="InterPro" id="IPR011162">
    <property type="entry name" value="MHC_I/II-like_Ag-recog"/>
</dbReference>
<feature type="chain" id="PRO_5029729773" description="MHC class I-like antigen recognition-like domain-containing protein" evidence="7">
    <location>
        <begin position="29"/>
        <end position="299"/>
    </location>
</feature>
<dbReference type="GO" id="GO:0005615">
    <property type="term" value="C:extracellular space"/>
    <property type="evidence" value="ECO:0007669"/>
    <property type="project" value="TreeGrafter"/>
</dbReference>
<evidence type="ECO:0000259" key="8">
    <source>
        <dbReference type="Pfam" id="PF00129"/>
    </source>
</evidence>
<comment type="subcellular location">
    <subcellularLocation>
        <location evidence="1">Cell membrane</location>
    </subcellularLocation>
</comment>
<reference evidence="9 10" key="1">
    <citation type="journal article" date="2011" name="Proc. Natl. Acad. Sci. U.S.A.">
        <title>Genetic diversity and population structure of the endangered marsupial Sarcophilus harrisii (Tasmanian devil).</title>
        <authorList>
            <person name="Miller W."/>
            <person name="Hayes V.M."/>
            <person name="Ratan A."/>
            <person name="Petersen D.C."/>
            <person name="Wittekindt N.E."/>
            <person name="Miller J."/>
            <person name="Walenz B."/>
            <person name="Knight J."/>
            <person name="Qi J."/>
            <person name="Zhao F."/>
            <person name="Wang Q."/>
            <person name="Bedoya-Reina O.C."/>
            <person name="Katiyar N."/>
            <person name="Tomsho L.P."/>
            <person name="Kasson L.M."/>
            <person name="Hardie R.A."/>
            <person name="Woodbridge P."/>
            <person name="Tindall E.A."/>
            <person name="Bertelsen M.F."/>
            <person name="Dixon D."/>
            <person name="Pyecroft S."/>
            <person name="Helgen K.M."/>
            <person name="Lesk A.M."/>
            <person name="Pringle T.H."/>
            <person name="Patterson N."/>
            <person name="Zhang Y."/>
            <person name="Kreiss A."/>
            <person name="Woods G.M."/>
            <person name="Jones M.E."/>
            <person name="Schuster S.C."/>
        </authorList>
    </citation>
    <scope>NUCLEOTIDE SEQUENCE [LARGE SCALE GENOMIC DNA]</scope>
</reference>
<dbReference type="PANTHER" id="PTHR16675:SF67">
    <property type="entry name" value="IG-LIKE DOMAIN-CONTAINING PROTEIN"/>
    <property type="match status" value="1"/>
</dbReference>
<gene>
    <name evidence="9" type="primary">LOC105749197</name>
</gene>
<dbReference type="Ensembl" id="ENSSHAT00000051201.1">
    <property type="protein sequence ID" value="ENSSHAP00000030744.1"/>
    <property type="gene ID" value="ENSSHAG00000021238.1"/>
</dbReference>
<sequence length="299" mass="34803">MVCQRSWRRLSSAWLLTLGLFVLRETRAAHHRHMGQFTAVGTCNSLLELSVISFMDDVPVGSYNNIYKQINIKIPWIFKALGADYITKRDHLLVDHEQHFRWIIPFLSKNDTNPNRNHTAQLLTDCEIDNDVKVKSHVHLIWDGVEYYRIDEEVGQWDNLKPETNQYQQILDTPYWTDLRKRFMSEYCVDLLRKIIGYSSLRDNVPPEGDRISPCQLGSQNHSLLHSHRLLPTFHPAAVEEEWGAGSMGKGDFQWHPAQHGFHLLPPPYLRAPTRGLRDRFYLCSRTHRVEDSCCVSSP</sequence>
<dbReference type="InterPro" id="IPR050208">
    <property type="entry name" value="MHC_class-I_related"/>
</dbReference>
<keyword evidence="5" id="KW-1015">Disulfide bond</keyword>
<dbReference type="Pfam" id="PF00129">
    <property type="entry name" value="MHC_I"/>
    <property type="match status" value="1"/>
</dbReference>
<evidence type="ECO:0000256" key="3">
    <source>
        <dbReference type="ARBA" id="ARBA00022729"/>
    </source>
</evidence>
<dbReference type="Gene3D" id="3.30.500.10">
    <property type="entry name" value="MHC class I-like antigen recognition-like"/>
    <property type="match status" value="1"/>
</dbReference>
<evidence type="ECO:0000313" key="9">
    <source>
        <dbReference type="Ensembl" id="ENSSHAP00000030744.1"/>
    </source>
</evidence>
<evidence type="ECO:0000256" key="5">
    <source>
        <dbReference type="ARBA" id="ARBA00023157"/>
    </source>
</evidence>
<evidence type="ECO:0000256" key="6">
    <source>
        <dbReference type="ARBA" id="ARBA00023180"/>
    </source>
</evidence>
<feature type="signal peptide" evidence="7">
    <location>
        <begin position="1"/>
        <end position="28"/>
    </location>
</feature>
<protein>
    <recommendedName>
        <fullName evidence="8">MHC class I-like antigen recognition-like domain-containing protein</fullName>
    </recommendedName>
</protein>
<proteinExistence type="predicted"/>
<keyword evidence="6" id="KW-0325">Glycoprotein</keyword>
<organism evidence="9 10">
    <name type="scientific">Sarcophilus harrisii</name>
    <name type="common">Tasmanian devil</name>
    <name type="synonym">Sarcophilus laniarius</name>
    <dbReference type="NCBI Taxonomy" id="9305"/>
    <lineage>
        <taxon>Eukaryota</taxon>
        <taxon>Metazoa</taxon>
        <taxon>Chordata</taxon>
        <taxon>Craniata</taxon>
        <taxon>Vertebrata</taxon>
        <taxon>Euteleostomi</taxon>
        <taxon>Mammalia</taxon>
        <taxon>Metatheria</taxon>
        <taxon>Dasyuromorphia</taxon>
        <taxon>Dasyuridae</taxon>
        <taxon>Sarcophilus</taxon>
    </lineage>
</organism>
<dbReference type="PANTHER" id="PTHR16675">
    <property type="entry name" value="MHC CLASS I-RELATED"/>
    <property type="match status" value="1"/>
</dbReference>
<dbReference type="GO" id="GO:0009897">
    <property type="term" value="C:external side of plasma membrane"/>
    <property type="evidence" value="ECO:0007669"/>
    <property type="project" value="TreeGrafter"/>
</dbReference>
<accession>A0A7N4NZB0</accession>
<dbReference type="AlphaFoldDB" id="A0A7N4NZB0"/>
<evidence type="ECO:0000256" key="2">
    <source>
        <dbReference type="ARBA" id="ARBA00022475"/>
    </source>
</evidence>
<dbReference type="InterPro" id="IPR037055">
    <property type="entry name" value="MHC_I-like_Ag-recog_sf"/>
</dbReference>
<dbReference type="GO" id="GO:0006955">
    <property type="term" value="P:immune response"/>
    <property type="evidence" value="ECO:0007669"/>
    <property type="project" value="TreeGrafter"/>
</dbReference>
<keyword evidence="2" id="KW-1003">Cell membrane</keyword>
<evidence type="ECO:0000313" key="10">
    <source>
        <dbReference type="Proteomes" id="UP000007648"/>
    </source>
</evidence>
<name>A0A7N4NZB0_SARHA</name>
<reference evidence="9" key="3">
    <citation type="submission" date="2025-09" db="UniProtKB">
        <authorList>
            <consortium name="Ensembl"/>
        </authorList>
    </citation>
    <scope>IDENTIFICATION</scope>
</reference>
<dbReference type="SUPFAM" id="SSF54452">
    <property type="entry name" value="MHC antigen-recognition domain"/>
    <property type="match status" value="1"/>
</dbReference>
<dbReference type="InterPro" id="IPR011161">
    <property type="entry name" value="MHC_I-like_Ag-recog"/>
</dbReference>
<reference evidence="9" key="2">
    <citation type="submission" date="2025-08" db="UniProtKB">
        <authorList>
            <consortium name="Ensembl"/>
        </authorList>
    </citation>
    <scope>IDENTIFICATION</scope>
</reference>
<evidence type="ECO:0000256" key="7">
    <source>
        <dbReference type="SAM" id="SignalP"/>
    </source>
</evidence>
<feature type="domain" description="MHC class I-like antigen recognition-like" evidence="8">
    <location>
        <begin position="52"/>
        <end position="196"/>
    </location>
</feature>
<dbReference type="Proteomes" id="UP000007648">
    <property type="component" value="Unassembled WGS sequence"/>
</dbReference>
<keyword evidence="3 7" id="KW-0732">Signal</keyword>
<evidence type="ECO:0000256" key="4">
    <source>
        <dbReference type="ARBA" id="ARBA00023136"/>
    </source>
</evidence>
<evidence type="ECO:0000256" key="1">
    <source>
        <dbReference type="ARBA" id="ARBA00004236"/>
    </source>
</evidence>
<keyword evidence="10" id="KW-1185">Reference proteome</keyword>
<keyword evidence="4" id="KW-0472">Membrane</keyword>
<dbReference type="GeneTree" id="ENSGT00970000197654"/>
<dbReference type="InParanoid" id="A0A7N4NZB0"/>